<evidence type="ECO:0000313" key="3">
    <source>
        <dbReference type="EnsemblProtists" id="EKX44477"/>
    </source>
</evidence>
<evidence type="ECO:0000256" key="1">
    <source>
        <dbReference type="SAM" id="MobiDB-lite"/>
    </source>
</evidence>
<sequence length="88" mass="9506">MLIKGFEDMLSSVLYGSESARQKLRQQISNVRSFDAQVRSKRAARGSSTKSKSAGGVKAGPRKDVDEDDSESTSDGDISSLVARINHC</sequence>
<feature type="region of interest" description="Disordered" evidence="1">
    <location>
        <begin position="35"/>
        <end position="88"/>
    </location>
</feature>
<dbReference type="EnsemblProtists" id="EKX44477">
    <property type="protein sequence ID" value="EKX44477"/>
    <property type="gene ID" value="GUITHDRAFT_109598"/>
</dbReference>
<dbReference type="GeneID" id="17301155"/>
<gene>
    <name evidence="2" type="ORF">GUITHDRAFT_109598</name>
</gene>
<dbReference type="AlphaFoldDB" id="L1J819"/>
<protein>
    <submittedName>
        <fullName evidence="2 3">Uncharacterized protein</fullName>
    </submittedName>
</protein>
<keyword evidence="4" id="KW-1185">Reference proteome</keyword>
<reference evidence="4" key="2">
    <citation type="submission" date="2012-11" db="EMBL/GenBank/DDBJ databases">
        <authorList>
            <person name="Kuo A."/>
            <person name="Curtis B.A."/>
            <person name="Tanifuji G."/>
            <person name="Burki F."/>
            <person name="Gruber A."/>
            <person name="Irimia M."/>
            <person name="Maruyama S."/>
            <person name="Arias M.C."/>
            <person name="Ball S.G."/>
            <person name="Gile G.H."/>
            <person name="Hirakawa Y."/>
            <person name="Hopkins J.F."/>
            <person name="Rensing S.A."/>
            <person name="Schmutz J."/>
            <person name="Symeonidi A."/>
            <person name="Elias M."/>
            <person name="Eveleigh R.J."/>
            <person name="Herman E.K."/>
            <person name="Klute M.J."/>
            <person name="Nakayama T."/>
            <person name="Obornik M."/>
            <person name="Reyes-Prieto A."/>
            <person name="Armbrust E.V."/>
            <person name="Aves S.J."/>
            <person name="Beiko R.G."/>
            <person name="Coutinho P."/>
            <person name="Dacks J.B."/>
            <person name="Durnford D.G."/>
            <person name="Fast N.M."/>
            <person name="Green B.R."/>
            <person name="Grisdale C."/>
            <person name="Hempe F."/>
            <person name="Henrissat B."/>
            <person name="Hoppner M.P."/>
            <person name="Ishida K.-I."/>
            <person name="Kim E."/>
            <person name="Koreny L."/>
            <person name="Kroth P.G."/>
            <person name="Liu Y."/>
            <person name="Malik S.-B."/>
            <person name="Maier U.G."/>
            <person name="McRose D."/>
            <person name="Mock T."/>
            <person name="Neilson J.A."/>
            <person name="Onodera N.T."/>
            <person name="Poole A.M."/>
            <person name="Pritham E.J."/>
            <person name="Richards T.A."/>
            <person name="Rocap G."/>
            <person name="Roy S.W."/>
            <person name="Sarai C."/>
            <person name="Schaack S."/>
            <person name="Shirato S."/>
            <person name="Slamovits C.H."/>
            <person name="Spencer D.F."/>
            <person name="Suzuki S."/>
            <person name="Worden A.Z."/>
            <person name="Zauner S."/>
            <person name="Barry K."/>
            <person name="Bell C."/>
            <person name="Bharti A.K."/>
            <person name="Crow J.A."/>
            <person name="Grimwood J."/>
            <person name="Kramer R."/>
            <person name="Lindquist E."/>
            <person name="Lucas S."/>
            <person name="Salamov A."/>
            <person name="McFadden G.I."/>
            <person name="Lane C.E."/>
            <person name="Keeling P.J."/>
            <person name="Gray M.W."/>
            <person name="Grigoriev I.V."/>
            <person name="Archibald J.M."/>
        </authorList>
    </citation>
    <scope>NUCLEOTIDE SEQUENCE</scope>
    <source>
        <strain evidence="4">CCMP2712</strain>
    </source>
</reference>
<evidence type="ECO:0000313" key="2">
    <source>
        <dbReference type="EMBL" id="EKX44477.1"/>
    </source>
</evidence>
<reference evidence="2 4" key="1">
    <citation type="journal article" date="2012" name="Nature">
        <title>Algal genomes reveal evolutionary mosaicism and the fate of nucleomorphs.</title>
        <authorList>
            <consortium name="DOE Joint Genome Institute"/>
            <person name="Curtis B.A."/>
            <person name="Tanifuji G."/>
            <person name="Burki F."/>
            <person name="Gruber A."/>
            <person name="Irimia M."/>
            <person name="Maruyama S."/>
            <person name="Arias M.C."/>
            <person name="Ball S.G."/>
            <person name="Gile G.H."/>
            <person name="Hirakawa Y."/>
            <person name="Hopkins J.F."/>
            <person name="Kuo A."/>
            <person name="Rensing S.A."/>
            <person name="Schmutz J."/>
            <person name="Symeonidi A."/>
            <person name="Elias M."/>
            <person name="Eveleigh R.J."/>
            <person name="Herman E.K."/>
            <person name="Klute M.J."/>
            <person name="Nakayama T."/>
            <person name="Obornik M."/>
            <person name="Reyes-Prieto A."/>
            <person name="Armbrust E.V."/>
            <person name="Aves S.J."/>
            <person name="Beiko R.G."/>
            <person name="Coutinho P."/>
            <person name="Dacks J.B."/>
            <person name="Durnford D.G."/>
            <person name="Fast N.M."/>
            <person name="Green B.R."/>
            <person name="Grisdale C.J."/>
            <person name="Hempel F."/>
            <person name="Henrissat B."/>
            <person name="Hoppner M.P."/>
            <person name="Ishida K."/>
            <person name="Kim E."/>
            <person name="Koreny L."/>
            <person name="Kroth P.G."/>
            <person name="Liu Y."/>
            <person name="Malik S.B."/>
            <person name="Maier U.G."/>
            <person name="McRose D."/>
            <person name="Mock T."/>
            <person name="Neilson J.A."/>
            <person name="Onodera N.T."/>
            <person name="Poole A.M."/>
            <person name="Pritham E.J."/>
            <person name="Richards T.A."/>
            <person name="Rocap G."/>
            <person name="Roy S.W."/>
            <person name="Sarai C."/>
            <person name="Schaack S."/>
            <person name="Shirato S."/>
            <person name="Slamovits C.H."/>
            <person name="Spencer D.F."/>
            <person name="Suzuki S."/>
            <person name="Worden A.Z."/>
            <person name="Zauner S."/>
            <person name="Barry K."/>
            <person name="Bell C."/>
            <person name="Bharti A.K."/>
            <person name="Crow J.A."/>
            <person name="Grimwood J."/>
            <person name="Kramer R."/>
            <person name="Lindquist E."/>
            <person name="Lucas S."/>
            <person name="Salamov A."/>
            <person name="McFadden G.I."/>
            <person name="Lane C.E."/>
            <person name="Keeling P.J."/>
            <person name="Gray M.W."/>
            <person name="Grigoriev I.V."/>
            <person name="Archibald J.M."/>
        </authorList>
    </citation>
    <scope>NUCLEOTIDE SEQUENCE</scope>
    <source>
        <strain evidence="2 4">CCMP2712</strain>
    </source>
</reference>
<dbReference type="HOGENOM" id="CLU_2473725_0_0_1"/>
<proteinExistence type="predicted"/>
<dbReference type="RefSeq" id="XP_005831457.1">
    <property type="nucleotide sequence ID" value="XM_005831400.1"/>
</dbReference>
<dbReference type="Proteomes" id="UP000011087">
    <property type="component" value="Unassembled WGS sequence"/>
</dbReference>
<dbReference type="PaxDb" id="55529-EKX44477"/>
<name>L1J819_GUITC</name>
<evidence type="ECO:0000313" key="4">
    <source>
        <dbReference type="Proteomes" id="UP000011087"/>
    </source>
</evidence>
<organism evidence="2">
    <name type="scientific">Guillardia theta (strain CCMP2712)</name>
    <name type="common">Cryptophyte</name>
    <dbReference type="NCBI Taxonomy" id="905079"/>
    <lineage>
        <taxon>Eukaryota</taxon>
        <taxon>Cryptophyceae</taxon>
        <taxon>Pyrenomonadales</taxon>
        <taxon>Geminigeraceae</taxon>
        <taxon>Guillardia</taxon>
    </lineage>
</organism>
<dbReference type="EMBL" id="JH993004">
    <property type="protein sequence ID" value="EKX44477.1"/>
    <property type="molecule type" value="Genomic_DNA"/>
</dbReference>
<reference evidence="3" key="3">
    <citation type="submission" date="2015-06" db="UniProtKB">
        <authorList>
            <consortium name="EnsemblProtists"/>
        </authorList>
    </citation>
    <scope>IDENTIFICATION</scope>
</reference>
<accession>L1J819</accession>
<dbReference type="KEGG" id="gtt:GUITHDRAFT_109598"/>